<keyword evidence="2" id="KW-1185">Reference proteome</keyword>
<organism evidence="1 2">
    <name type="scientific">Tanacetum coccineum</name>
    <dbReference type="NCBI Taxonomy" id="301880"/>
    <lineage>
        <taxon>Eukaryota</taxon>
        <taxon>Viridiplantae</taxon>
        <taxon>Streptophyta</taxon>
        <taxon>Embryophyta</taxon>
        <taxon>Tracheophyta</taxon>
        <taxon>Spermatophyta</taxon>
        <taxon>Magnoliopsida</taxon>
        <taxon>eudicotyledons</taxon>
        <taxon>Gunneridae</taxon>
        <taxon>Pentapetalae</taxon>
        <taxon>asterids</taxon>
        <taxon>campanulids</taxon>
        <taxon>Asterales</taxon>
        <taxon>Asteraceae</taxon>
        <taxon>Asteroideae</taxon>
        <taxon>Anthemideae</taxon>
        <taxon>Anthemidinae</taxon>
        <taxon>Tanacetum</taxon>
    </lineage>
</organism>
<sequence length="237" mass="26813">MCITEVALPSVSAAGELDAWLLDVHWESKFDKLFFHGVFVMVAPTVPVSAKENLTDPIDIQVDVIHLEPIVAVAFPAAAIMGTQAQHGKAIRGIQEHLLGRAHYSFLEDMKRIFKDSIQELSDGDFEFKVTPLWFAERHGSVFMDLMIWCGNITLDKVCDWPHDLTVKAFDVDPPRQSYQDRHLLRIPTKIARSSFPDIENIDATEKVMLRSILIEDSSRMNYTTHDLEFGAVGVYL</sequence>
<evidence type="ECO:0000313" key="1">
    <source>
        <dbReference type="EMBL" id="GJS77034.1"/>
    </source>
</evidence>
<dbReference type="Proteomes" id="UP001151760">
    <property type="component" value="Unassembled WGS sequence"/>
</dbReference>
<evidence type="ECO:0000313" key="2">
    <source>
        <dbReference type="Proteomes" id="UP001151760"/>
    </source>
</evidence>
<comment type="caution">
    <text evidence="1">The sequence shown here is derived from an EMBL/GenBank/DDBJ whole genome shotgun (WGS) entry which is preliminary data.</text>
</comment>
<gene>
    <name evidence="1" type="ORF">Tco_0726915</name>
</gene>
<proteinExistence type="predicted"/>
<protein>
    <submittedName>
        <fullName evidence="1">Uncharacterized protein</fullName>
    </submittedName>
</protein>
<accession>A0ABQ4YGX2</accession>
<name>A0ABQ4YGX2_9ASTR</name>
<reference evidence="1" key="1">
    <citation type="journal article" date="2022" name="Int. J. Mol. Sci.">
        <title>Draft Genome of Tanacetum Coccineum: Genomic Comparison of Closely Related Tanacetum-Family Plants.</title>
        <authorList>
            <person name="Yamashiro T."/>
            <person name="Shiraishi A."/>
            <person name="Nakayama K."/>
            <person name="Satake H."/>
        </authorList>
    </citation>
    <scope>NUCLEOTIDE SEQUENCE</scope>
</reference>
<dbReference type="EMBL" id="BQNB010010418">
    <property type="protein sequence ID" value="GJS77034.1"/>
    <property type="molecule type" value="Genomic_DNA"/>
</dbReference>
<reference evidence="1" key="2">
    <citation type="submission" date="2022-01" db="EMBL/GenBank/DDBJ databases">
        <authorList>
            <person name="Yamashiro T."/>
            <person name="Shiraishi A."/>
            <person name="Satake H."/>
            <person name="Nakayama K."/>
        </authorList>
    </citation>
    <scope>NUCLEOTIDE SEQUENCE</scope>
</reference>